<dbReference type="EMBL" id="CAACVJ010000001">
    <property type="protein sequence ID" value="VEP11253.1"/>
    <property type="molecule type" value="Genomic_DNA"/>
</dbReference>
<evidence type="ECO:0008006" key="3">
    <source>
        <dbReference type="Google" id="ProtNLM"/>
    </source>
</evidence>
<evidence type="ECO:0000313" key="1">
    <source>
        <dbReference type="EMBL" id="VEP11253.1"/>
    </source>
</evidence>
<name>A0A563VIN2_9CYAN</name>
<keyword evidence="2" id="KW-1185">Reference proteome</keyword>
<proteinExistence type="predicted"/>
<dbReference type="Proteomes" id="UP000320055">
    <property type="component" value="Unassembled WGS sequence"/>
</dbReference>
<dbReference type="OrthoDB" id="927977at2"/>
<organism evidence="1 2">
    <name type="scientific">Hyella patelloides LEGE 07179</name>
    <dbReference type="NCBI Taxonomy" id="945734"/>
    <lineage>
        <taxon>Bacteria</taxon>
        <taxon>Bacillati</taxon>
        <taxon>Cyanobacteriota</taxon>
        <taxon>Cyanophyceae</taxon>
        <taxon>Pleurocapsales</taxon>
        <taxon>Hyellaceae</taxon>
        <taxon>Hyella</taxon>
    </lineage>
</organism>
<sequence>MIFARDIYTLDNHEMVLNDPDKIDKIRADIKAGDTYIFKQVIPQETLSKIRNYLTQIGSNSLPNYRAIERNCPNFHRLNRWDSRAYVKGCFHQFVFFPWNEDVFDLFNLCRPVYQMKNLLSGLSANKFLGKTPEDDCTARLAFQFYPAGLGGLNKHTDPVDSHQLTVPTMMLSQKGVDFHQGGAYVEPENGDRIFLDDFCGWGDVVYFNAQILHGVERIDPDVQPDWLSFQGRWMLLFAVNKLSSNKTISDSVDLEIKEKS</sequence>
<reference evidence="1 2" key="1">
    <citation type="submission" date="2019-01" db="EMBL/GenBank/DDBJ databases">
        <authorList>
            <person name="Brito A."/>
        </authorList>
    </citation>
    <scope>NUCLEOTIDE SEQUENCE [LARGE SCALE GENOMIC DNA]</scope>
    <source>
        <strain evidence="1">1</strain>
    </source>
</reference>
<dbReference type="RefSeq" id="WP_144862924.1">
    <property type="nucleotide sequence ID" value="NZ_LR213766.1"/>
</dbReference>
<accession>A0A563VIN2</accession>
<evidence type="ECO:0000313" key="2">
    <source>
        <dbReference type="Proteomes" id="UP000320055"/>
    </source>
</evidence>
<dbReference type="AlphaFoldDB" id="A0A563VIN2"/>
<gene>
    <name evidence="1" type="ORF">H1P_10038</name>
</gene>
<protein>
    <recommendedName>
        <fullName evidence="3">Fe2OG dioxygenase domain-containing protein</fullName>
    </recommendedName>
</protein>